<name>A0A1N6DHG3_9BACT</name>
<feature type="transmembrane region" description="Helical" evidence="7">
    <location>
        <begin position="419"/>
        <end position="441"/>
    </location>
</feature>
<dbReference type="PANTHER" id="PTHR32234">
    <property type="entry name" value="THIOL:DISULFIDE INTERCHANGE PROTEIN DSBD"/>
    <property type="match status" value="1"/>
</dbReference>
<evidence type="ECO:0000313" key="9">
    <source>
        <dbReference type="EMBL" id="SIN70208.1"/>
    </source>
</evidence>
<dbReference type="STRING" id="1121457.SAMN02745161_0150"/>
<dbReference type="OrthoDB" id="9811036at2"/>
<dbReference type="InterPro" id="IPR036249">
    <property type="entry name" value="Thioredoxin-like_sf"/>
</dbReference>
<feature type="transmembrane region" description="Helical" evidence="7">
    <location>
        <begin position="513"/>
        <end position="531"/>
    </location>
</feature>
<keyword evidence="10" id="KW-1185">Reference proteome</keyword>
<dbReference type="InterPro" id="IPR013766">
    <property type="entry name" value="Thioredoxin_domain"/>
</dbReference>
<dbReference type="GO" id="GO:0005886">
    <property type="term" value="C:plasma membrane"/>
    <property type="evidence" value="ECO:0007669"/>
    <property type="project" value="UniProtKB-SubCell"/>
</dbReference>
<dbReference type="Proteomes" id="UP000184694">
    <property type="component" value="Unassembled WGS sequence"/>
</dbReference>
<evidence type="ECO:0000313" key="10">
    <source>
        <dbReference type="Proteomes" id="UP000184694"/>
    </source>
</evidence>
<gene>
    <name evidence="9" type="ORF">SAMN02745161_0150</name>
</gene>
<evidence type="ECO:0000256" key="3">
    <source>
        <dbReference type="ARBA" id="ARBA00022692"/>
    </source>
</evidence>
<feature type="transmembrane region" description="Helical" evidence="7">
    <location>
        <begin position="386"/>
        <end position="413"/>
    </location>
</feature>
<dbReference type="Pfam" id="PF11412">
    <property type="entry name" value="DsbD_N"/>
    <property type="match status" value="1"/>
</dbReference>
<evidence type="ECO:0000256" key="5">
    <source>
        <dbReference type="ARBA" id="ARBA00022989"/>
    </source>
</evidence>
<dbReference type="GO" id="GO:0017004">
    <property type="term" value="P:cytochrome complex assembly"/>
    <property type="evidence" value="ECO:0007669"/>
    <property type="project" value="UniProtKB-KW"/>
</dbReference>
<dbReference type="Gene3D" id="3.40.30.10">
    <property type="entry name" value="Glutaredoxin"/>
    <property type="match status" value="1"/>
</dbReference>
<sequence>MKQTKLLFIFCIATLCLIISLGLGLASTIPASFSAEPFFSATQNDATVIKLRITPDSEYHFYSREKGETGKPTSISVSPSIAGTTVRYPAGIKAPDPILTNKTTYLYEGAENIFITIPAPAVTDINIIASLLLCSDVRCTPVHKVIPVSWKNTTLAEAESQQWWNNYLSIKAIAPDTATHRNASSTNETAKLAQELGVQLPSQADSTGTPLTSKFKSKTSSSSLSKQSKAVMDFTPKQDVKKHEYTFTPRYFLKALEVGTLGKAILLGLLAGFILNLMPCVLPVISLKLTSLLVATRITDKAERTRIFREHNLFFALGILTWFSLLTIVLSTFELAWGQLFQNQGLLIALVIVIFALALSIFDIFPLPMFSITGHGPKNGNDRWSAFSTGLLATLLATPCSGPFLGGVLGWALLQPISVLILIFLSIGVGMALPYFAMAMFPTLVTRFPHPGAWTHTLSQLVGFFLMGTVVYLLLILPTEILPDMLIILWVTTIAAWAWGRFSGLAYSRLRNILIRLLCILLVAITIFTVFKETPKAEEWKEFTPDTFFSELHHKRLVVDFTADWCPNCKVLEQTVLTPENRARWKKEFNVTFVQVDMTNENVEQQKFLESLGSSSIPVVAIFPKGKNATSPIVLRDIFTTSQMEEALKKAFSE</sequence>
<dbReference type="Pfam" id="PF02683">
    <property type="entry name" value="DsbD_TM"/>
    <property type="match status" value="1"/>
</dbReference>
<proteinExistence type="predicted"/>
<evidence type="ECO:0000256" key="1">
    <source>
        <dbReference type="ARBA" id="ARBA00004651"/>
    </source>
</evidence>
<evidence type="ECO:0000256" key="2">
    <source>
        <dbReference type="ARBA" id="ARBA00022475"/>
    </source>
</evidence>
<dbReference type="Pfam" id="PF13899">
    <property type="entry name" value="Thioredoxin_7"/>
    <property type="match status" value="1"/>
</dbReference>
<evidence type="ECO:0000259" key="8">
    <source>
        <dbReference type="PROSITE" id="PS51352"/>
    </source>
</evidence>
<feature type="transmembrane region" description="Helical" evidence="7">
    <location>
        <begin position="264"/>
        <end position="287"/>
    </location>
</feature>
<feature type="transmembrane region" description="Helical" evidence="7">
    <location>
        <begin position="481"/>
        <end position="501"/>
    </location>
</feature>
<feature type="transmembrane region" description="Helical" evidence="7">
    <location>
        <begin position="453"/>
        <end position="475"/>
    </location>
</feature>
<dbReference type="GO" id="GO:0015035">
    <property type="term" value="F:protein-disulfide reductase activity"/>
    <property type="evidence" value="ECO:0007669"/>
    <property type="project" value="TreeGrafter"/>
</dbReference>
<feature type="transmembrane region" description="Helical" evidence="7">
    <location>
        <begin position="313"/>
        <end position="333"/>
    </location>
</feature>
<reference evidence="10" key="1">
    <citation type="submission" date="2016-11" db="EMBL/GenBank/DDBJ databases">
        <authorList>
            <person name="Varghese N."/>
            <person name="Submissions S."/>
        </authorList>
    </citation>
    <scope>NUCLEOTIDE SEQUENCE [LARGE SCALE GENOMIC DNA]</scope>
    <source>
        <strain evidence="10">DSM 17456</strain>
    </source>
</reference>
<keyword evidence="2" id="KW-1003">Cell membrane</keyword>
<accession>A0A1N6DHG3</accession>
<comment type="subcellular location">
    <subcellularLocation>
        <location evidence="1">Cell membrane</location>
        <topology evidence="1">Multi-pass membrane protein</topology>
    </subcellularLocation>
</comment>
<feature type="transmembrane region" description="Helical" evidence="7">
    <location>
        <begin position="345"/>
        <end position="365"/>
    </location>
</feature>
<dbReference type="InterPro" id="IPR028250">
    <property type="entry name" value="DsbDN"/>
</dbReference>
<dbReference type="PANTHER" id="PTHR32234:SF3">
    <property type="entry name" value="SUPPRESSION OF COPPER SENSITIVITY PROTEIN"/>
    <property type="match status" value="1"/>
</dbReference>
<dbReference type="InterPro" id="IPR003834">
    <property type="entry name" value="Cyt_c_assmbl_TM_dom"/>
</dbReference>
<keyword evidence="3 7" id="KW-0812">Transmembrane</keyword>
<dbReference type="EMBL" id="FSRG01000003">
    <property type="protein sequence ID" value="SIN70208.1"/>
    <property type="molecule type" value="Genomic_DNA"/>
</dbReference>
<feature type="domain" description="Thioredoxin" evidence="8">
    <location>
        <begin position="522"/>
        <end position="653"/>
    </location>
</feature>
<evidence type="ECO:0000256" key="4">
    <source>
        <dbReference type="ARBA" id="ARBA00022748"/>
    </source>
</evidence>
<keyword evidence="6 7" id="KW-0472">Membrane</keyword>
<keyword evidence="4" id="KW-0201">Cytochrome c-type biogenesis</keyword>
<dbReference type="AlphaFoldDB" id="A0A1N6DHG3"/>
<evidence type="ECO:0000256" key="7">
    <source>
        <dbReference type="SAM" id="Phobius"/>
    </source>
</evidence>
<dbReference type="SUPFAM" id="SSF52833">
    <property type="entry name" value="Thioredoxin-like"/>
    <property type="match status" value="1"/>
</dbReference>
<organism evidence="9 10">
    <name type="scientific">Halodesulfovibrio marinisediminis DSM 17456</name>
    <dbReference type="NCBI Taxonomy" id="1121457"/>
    <lineage>
        <taxon>Bacteria</taxon>
        <taxon>Pseudomonadati</taxon>
        <taxon>Thermodesulfobacteriota</taxon>
        <taxon>Desulfovibrionia</taxon>
        <taxon>Desulfovibrionales</taxon>
        <taxon>Desulfovibrionaceae</taxon>
        <taxon>Halodesulfovibrio</taxon>
    </lineage>
</organism>
<protein>
    <submittedName>
        <fullName evidence="9">Thiol:disulfide interchange protein DsbD</fullName>
    </submittedName>
</protein>
<dbReference type="PROSITE" id="PS51352">
    <property type="entry name" value="THIOREDOXIN_2"/>
    <property type="match status" value="1"/>
</dbReference>
<dbReference type="RefSeq" id="WP_074215056.1">
    <property type="nucleotide sequence ID" value="NZ_FSRG01000003.1"/>
</dbReference>
<keyword evidence="5 7" id="KW-1133">Transmembrane helix</keyword>
<evidence type="ECO:0000256" key="6">
    <source>
        <dbReference type="ARBA" id="ARBA00023136"/>
    </source>
</evidence>
<dbReference type="GO" id="GO:0045454">
    <property type="term" value="P:cell redox homeostasis"/>
    <property type="evidence" value="ECO:0007669"/>
    <property type="project" value="TreeGrafter"/>
</dbReference>